<dbReference type="EMBL" id="JABUMX010000004">
    <property type="protein sequence ID" value="NTS33079.1"/>
    <property type="molecule type" value="Genomic_DNA"/>
</dbReference>
<accession>A0A849VWT9</accession>
<proteinExistence type="predicted"/>
<keyword evidence="3" id="KW-1185">Reference proteome</keyword>
<keyword evidence="1" id="KW-0732">Signal</keyword>
<evidence type="ECO:0000256" key="1">
    <source>
        <dbReference type="SAM" id="SignalP"/>
    </source>
</evidence>
<evidence type="ECO:0000313" key="2">
    <source>
        <dbReference type="EMBL" id="NTS33079.1"/>
    </source>
</evidence>
<reference evidence="2 3" key="1">
    <citation type="submission" date="2020-05" db="EMBL/GenBank/DDBJ databases">
        <authorList>
            <person name="Kim M.K."/>
        </authorList>
    </citation>
    <scope>NUCLEOTIDE SEQUENCE [LARGE SCALE GENOMIC DNA]</scope>
    <source>
        <strain evidence="2 3">BT25</strain>
    </source>
</reference>
<dbReference type="Proteomes" id="UP000550508">
    <property type="component" value="Unassembled WGS sequence"/>
</dbReference>
<feature type="signal peptide" evidence="1">
    <location>
        <begin position="1"/>
        <end position="22"/>
    </location>
</feature>
<protein>
    <recommendedName>
        <fullName evidence="4">PepSY domain-containing protein</fullName>
    </recommendedName>
</protein>
<dbReference type="RefSeq" id="WP_027232237.1">
    <property type="nucleotide sequence ID" value="NZ_CP088293.1"/>
</dbReference>
<evidence type="ECO:0000313" key="3">
    <source>
        <dbReference type="Proteomes" id="UP000550508"/>
    </source>
</evidence>
<sequence length="103" mass="11594">MRQSFVSLAVACGILLSPVALPSEASATTVSVTIGTSVSNGRGISCSEGERRLRSRGFRDVRRIDCRGRFFVYRAWRGSNRFEVALRQRDGRIVDMRRISSRR</sequence>
<gene>
    <name evidence="2" type="ORF">HQ945_17605</name>
</gene>
<evidence type="ECO:0008006" key="4">
    <source>
        <dbReference type="Google" id="ProtNLM"/>
    </source>
</evidence>
<feature type="chain" id="PRO_5032925728" description="PepSY domain-containing protein" evidence="1">
    <location>
        <begin position="23"/>
        <end position="103"/>
    </location>
</feature>
<name>A0A849VWT9_9HYPH</name>
<comment type="caution">
    <text evidence="2">The sequence shown here is derived from an EMBL/GenBank/DDBJ whole genome shotgun (WGS) entry which is preliminary data.</text>
</comment>
<organism evidence="2 3">
    <name type="scientific">Phyllobacterium pellucidum</name>
    <dbReference type="NCBI Taxonomy" id="2740464"/>
    <lineage>
        <taxon>Bacteria</taxon>
        <taxon>Pseudomonadati</taxon>
        <taxon>Pseudomonadota</taxon>
        <taxon>Alphaproteobacteria</taxon>
        <taxon>Hyphomicrobiales</taxon>
        <taxon>Phyllobacteriaceae</taxon>
        <taxon>Phyllobacterium</taxon>
    </lineage>
</organism>
<dbReference type="AlphaFoldDB" id="A0A849VWT9"/>